<evidence type="ECO:0000256" key="6">
    <source>
        <dbReference type="ARBA" id="ARBA00023136"/>
    </source>
</evidence>
<name>H0UJI1_9BACT</name>
<dbReference type="InterPro" id="IPR000515">
    <property type="entry name" value="MetI-like"/>
</dbReference>
<dbReference type="RefSeq" id="WP_008522600.1">
    <property type="nucleotide sequence ID" value="NZ_CM001376.1"/>
</dbReference>
<evidence type="ECO:0000256" key="7">
    <source>
        <dbReference type="RuleBase" id="RU363032"/>
    </source>
</evidence>
<feature type="transmembrane region" description="Helical" evidence="7">
    <location>
        <begin position="41"/>
        <end position="61"/>
    </location>
</feature>
<dbReference type="GO" id="GO:0055085">
    <property type="term" value="P:transmembrane transport"/>
    <property type="evidence" value="ECO:0007669"/>
    <property type="project" value="InterPro"/>
</dbReference>
<dbReference type="EMBL" id="CM001376">
    <property type="protein sequence ID" value="EHM12849.1"/>
    <property type="molecule type" value="Genomic_DNA"/>
</dbReference>
<dbReference type="CDD" id="cd06261">
    <property type="entry name" value="TM_PBP2"/>
    <property type="match status" value="1"/>
</dbReference>
<dbReference type="eggNOG" id="COG0600">
    <property type="taxonomic scope" value="Bacteria"/>
</dbReference>
<dbReference type="Gene3D" id="1.10.3720.10">
    <property type="entry name" value="MetI-like"/>
    <property type="match status" value="1"/>
</dbReference>
<keyword evidence="3" id="KW-1003">Cell membrane</keyword>
<dbReference type="PANTHER" id="PTHR30151:SF0">
    <property type="entry name" value="ABC TRANSPORTER PERMEASE PROTEIN MJ0413-RELATED"/>
    <property type="match status" value="1"/>
</dbReference>
<evidence type="ECO:0000256" key="2">
    <source>
        <dbReference type="ARBA" id="ARBA00022448"/>
    </source>
</evidence>
<keyword evidence="6 7" id="KW-0472">Membrane</keyword>
<gene>
    <name evidence="9" type="ORF">JonanDRAFT_0439</name>
</gene>
<feature type="transmembrane region" description="Helical" evidence="7">
    <location>
        <begin position="316"/>
        <end position="334"/>
    </location>
</feature>
<dbReference type="PANTHER" id="PTHR30151">
    <property type="entry name" value="ALKANE SULFONATE ABC TRANSPORTER-RELATED, MEMBRANE SUBUNIT"/>
    <property type="match status" value="1"/>
</dbReference>
<sequence>MNCRTNPTGVLSSLDHGTLTKDQLRELESAPLTKKRAALDLLIRAMPIFAGLLAMAEYLCLPDLEGNSHTMTYAYFLGALIAAAAAAFIGSFFSRRVYDRLRHGAPFYSLVFLLLLGYDWVTLKTGKFVLPYFPWVDQILNAAIEDRLQLLDCTWHSLMLLFTGYFTGALLGLLTGVACGYNKRVDYWIAPFMRLLGAIPSTTWIPVVMVLASSLFKGSVFIIALGVWYSLTIATITGIRNIDKSFYEAARTLGAKTRHLVFRVALPFALPNILQGLTQGMSSACMALMVAEMIGVESGLGWYVTWQKSWAQYGKMYAAIVVLCVVFVAVNWLLNKIKRRLLRWQEGAVQS</sequence>
<evidence type="ECO:0000256" key="1">
    <source>
        <dbReference type="ARBA" id="ARBA00004651"/>
    </source>
</evidence>
<accession>H0UJI1</accession>
<feature type="transmembrane region" description="Helical" evidence="7">
    <location>
        <begin position="158"/>
        <end position="180"/>
    </location>
</feature>
<evidence type="ECO:0000313" key="9">
    <source>
        <dbReference type="EMBL" id="EHM12849.1"/>
    </source>
</evidence>
<dbReference type="GO" id="GO:0005886">
    <property type="term" value="C:plasma membrane"/>
    <property type="evidence" value="ECO:0007669"/>
    <property type="project" value="UniProtKB-SubCell"/>
</dbReference>
<comment type="similarity">
    <text evidence="7">Belongs to the binding-protein-dependent transport system permease family.</text>
</comment>
<keyword evidence="10" id="KW-1185">Reference proteome</keyword>
<feature type="transmembrane region" description="Helical" evidence="7">
    <location>
        <begin position="218"/>
        <end position="239"/>
    </location>
</feature>
<dbReference type="HOGENOM" id="CLU_046113_0_1_0"/>
<feature type="transmembrane region" description="Helical" evidence="7">
    <location>
        <begin position="192"/>
        <end position="212"/>
    </location>
</feature>
<feature type="transmembrane region" description="Helical" evidence="7">
    <location>
        <begin position="73"/>
        <end position="93"/>
    </location>
</feature>
<feature type="domain" description="ABC transmembrane type-1" evidence="8">
    <location>
        <begin position="154"/>
        <end position="334"/>
    </location>
</feature>
<protein>
    <submittedName>
        <fullName evidence="9">ABC-type nitrate/sulfonate/bicarbonate transport system, permease component</fullName>
    </submittedName>
</protein>
<feature type="transmembrane region" description="Helical" evidence="7">
    <location>
        <begin position="284"/>
        <end position="304"/>
    </location>
</feature>
<reference evidence="9 10" key="1">
    <citation type="submission" date="2011-11" db="EMBL/GenBank/DDBJ databases">
        <title>The Noncontiguous Finished genome of Jonquetella anthropi DSM 22815.</title>
        <authorList>
            <consortium name="US DOE Joint Genome Institute (JGI-PGF)"/>
            <person name="Lucas S."/>
            <person name="Copeland A."/>
            <person name="Lapidus A."/>
            <person name="Glavina del Rio T."/>
            <person name="Dalin E."/>
            <person name="Tice H."/>
            <person name="Bruce D."/>
            <person name="Goodwin L."/>
            <person name="Pitluck S."/>
            <person name="Peters L."/>
            <person name="Mikhailova N."/>
            <person name="Held B."/>
            <person name="Kyrpides N."/>
            <person name="Mavromatis K."/>
            <person name="Ivanova N."/>
            <person name="Markowitz V."/>
            <person name="Cheng J.-F."/>
            <person name="Hugenholtz P."/>
            <person name="Woyke T."/>
            <person name="Wu D."/>
            <person name="Gronow S."/>
            <person name="Wellnitz S."/>
            <person name="Brambilla E."/>
            <person name="Klenk H.-P."/>
            <person name="Eisen J.A."/>
        </authorList>
    </citation>
    <scope>NUCLEOTIDE SEQUENCE [LARGE SCALE GENOMIC DNA]</scope>
    <source>
        <strain evidence="9 10">DSM 22815</strain>
    </source>
</reference>
<dbReference type="AlphaFoldDB" id="H0UJI1"/>
<comment type="subcellular location">
    <subcellularLocation>
        <location evidence="1 7">Cell membrane</location>
        <topology evidence="1 7">Multi-pass membrane protein</topology>
    </subcellularLocation>
</comment>
<evidence type="ECO:0000259" key="8">
    <source>
        <dbReference type="PROSITE" id="PS50928"/>
    </source>
</evidence>
<evidence type="ECO:0000256" key="4">
    <source>
        <dbReference type="ARBA" id="ARBA00022692"/>
    </source>
</evidence>
<keyword evidence="2 7" id="KW-0813">Transport</keyword>
<evidence type="ECO:0000256" key="3">
    <source>
        <dbReference type="ARBA" id="ARBA00022475"/>
    </source>
</evidence>
<evidence type="ECO:0000256" key="5">
    <source>
        <dbReference type="ARBA" id="ARBA00022989"/>
    </source>
</evidence>
<keyword evidence="4 7" id="KW-0812">Transmembrane</keyword>
<evidence type="ECO:0000313" key="10">
    <source>
        <dbReference type="Proteomes" id="UP000003806"/>
    </source>
</evidence>
<dbReference type="InterPro" id="IPR035906">
    <property type="entry name" value="MetI-like_sf"/>
</dbReference>
<feature type="transmembrane region" description="Helical" evidence="7">
    <location>
        <begin position="105"/>
        <end position="123"/>
    </location>
</feature>
<dbReference type="PROSITE" id="PS50928">
    <property type="entry name" value="ABC_TM1"/>
    <property type="match status" value="1"/>
</dbReference>
<dbReference type="STRING" id="885272.JonanDRAFT_0439"/>
<organism evidence="9 10">
    <name type="scientific">Jonquetella anthropi DSM 22815</name>
    <dbReference type="NCBI Taxonomy" id="885272"/>
    <lineage>
        <taxon>Bacteria</taxon>
        <taxon>Thermotogati</taxon>
        <taxon>Synergistota</taxon>
        <taxon>Synergistia</taxon>
        <taxon>Synergistales</taxon>
        <taxon>Dethiosulfovibrionaceae</taxon>
        <taxon>Jonquetella</taxon>
    </lineage>
</organism>
<proteinExistence type="inferred from homology"/>
<dbReference type="SUPFAM" id="SSF161098">
    <property type="entry name" value="MetI-like"/>
    <property type="match status" value="1"/>
</dbReference>
<dbReference type="Proteomes" id="UP000003806">
    <property type="component" value="Chromosome"/>
</dbReference>
<dbReference type="Pfam" id="PF00528">
    <property type="entry name" value="BPD_transp_1"/>
    <property type="match status" value="1"/>
</dbReference>
<keyword evidence="5 7" id="KW-1133">Transmembrane helix</keyword>